<accession>A0A8X6R4Z8</accession>
<organism evidence="1 2">
    <name type="scientific">Trichonephila clavipes</name>
    <name type="common">Golden silk orbweaver</name>
    <name type="synonym">Nephila clavipes</name>
    <dbReference type="NCBI Taxonomy" id="2585209"/>
    <lineage>
        <taxon>Eukaryota</taxon>
        <taxon>Metazoa</taxon>
        <taxon>Ecdysozoa</taxon>
        <taxon>Arthropoda</taxon>
        <taxon>Chelicerata</taxon>
        <taxon>Arachnida</taxon>
        <taxon>Araneae</taxon>
        <taxon>Araneomorphae</taxon>
        <taxon>Entelegynae</taxon>
        <taxon>Araneoidea</taxon>
        <taxon>Nephilidae</taxon>
        <taxon>Trichonephila</taxon>
    </lineage>
</organism>
<evidence type="ECO:0000313" key="2">
    <source>
        <dbReference type="Proteomes" id="UP000887159"/>
    </source>
</evidence>
<proteinExistence type="predicted"/>
<sequence length="89" mass="9983">MNDASFSRRDSVGSLVDWSMITSKNPVFHIRLRGCRLVGLREKPRKISGVVRIACFSVRHLTRVTSLTNNSSVTPKFLAGHPSNPMCRK</sequence>
<dbReference type="Proteomes" id="UP000887159">
    <property type="component" value="Unassembled WGS sequence"/>
</dbReference>
<gene>
    <name evidence="1" type="ORF">TNCV_1066361</name>
</gene>
<name>A0A8X6R4Z8_TRICX</name>
<reference evidence="1" key="1">
    <citation type="submission" date="2020-08" db="EMBL/GenBank/DDBJ databases">
        <title>Multicomponent nature underlies the extraordinary mechanical properties of spider dragline silk.</title>
        <authorList>
            <person name="Kono N."/>
            <person name="Nakamura H."/>
            <person name="Mori M."/>
            <person name="Yoshida Y."/>
            <person name="Ohtoshi R."/>
            <person name="Malay A.D."/>
            <person name="Moran D.A.P."/>
            <person name="Tomita M."/>
            <person name="Numata K."/>
            <person name="Arakawa K."/>
        </authorList>
    </citation>
    <scope>NUCLEOTIDE SEQUENCE</scope>
</reference>
<comment type="caution">
    <text evidence="1">The sequence shown here is derived from an EMBL/GenBank/DDBJ whole genome shotgun (WGS) entry which is preliminary data.</text>
</comment>
<evidence type="ECO:0000313" key="1">
    <source>
        <dbReference type="EMBL" id="GFX88220.1"/>
    </source>
</evidence>
<dbReference type="AlphaFoldDB" id="A0A8X6R4Z8"/>
<protein>
    <submittedName>
        <fullName evidence="1">Uncharacterized protein</fullName>
    </submittedName>
</protein>
<dbReference type="EMBL" id="BMAU01021050">
    <property type="protein sequence ID" value="GFX88220.1"/>
    <property type="molecule type" value="Genomic_DNA"/>
</dbReference>
<keyword evidence="2" id="KW-1185">Reference proteome</keyword>